<evidence type="ECO:0000259" key="6">
    <source>
        <dbReference type="PROSITE" id="PS50977"/>
    </source>
</evidence>
<feature type="region of interest" description="Disordered" evidence="5">
    <location>
        <begin position="1"/>
        <end position="32"/>
    </location>
</feature>
<evidence type="ECO:0000313" key="8">
    <source>
        <dbReference type="Proteomes" id="UP000295578"/>
    </source>
</evidence>
<dbReference type="AlphaFoldDB" id="A0A4R5B2B6"/>
<dbReference type="PRINTS" id="PR00455">
    <property type="entry name" value="HTHTETR"/>
</dbReference>
<dbReference type="EMBL" id="SMKY01000134">
    <property type="protein sequence ID" value="TDD77694.1"/>
    <property type="molecule type" value="Genomic_DNA"/>
</dbReference>
<dbReference type="GO" id="GO:0000976">
    <property type="term" value="F:transcription cis-regulatory region binding"/>
    <property type="evidence" value="ECO:0007669"/>
    <property type="project" value="TreeGrafter"/>
</dbReference>
<organism evidence="7 8">
    <name type="scientific">Actinomadura darangshiensis</name>
    <dbReference type="NCBI Taxonomy" id="705336"/>
    <lineage>
        <taxon>Bacteria</taxon>
        <taxon>Bacillati</taxon>
        <taxon>Actinomycetota</taxon>
        <taxon>Actinomycetes</taxon>
        <taxon>Streptosporangiales</taxon>
        <taxon>Thermomonosporaceae</taxon>
        <taxon>Actinomadura</taxon>
    </lineage>
</organism>
<evidence type="ECO:0000256" key="2">
    <source>
        <dbReference type="ARBA" id="ARBA00023125"/>
    </source>
</evidence>
<protein>
    <submittedName>
        <fullName evidence="7">TetR/AcrR family transcriptional regulator</fullName>
    </submittedName>
</protein>
<keyword evidence="3" id="KW-0804">Transcription</keyword>
<dbReference type="GO" id="GO:0003700">
    <property type="term" value="F:DNA-binding transcription factor activity"/>
    <property type="evidence" value="ECO:0007669"/>
    <property type="project" value="TreeGrafter"/>
</dbReference>
<sequence length="258" mass="28396">MPGGLLAQSPVRPGQERHTAVGHGSLRSPRKIRPTNITSCIMGYRLYHRRVAESESKQAGPGLRAAGVRRTRSSILTAARRHLVESGYHRLSLEDVAADAGVTRVTIYRHFDSKLGLLDAIGEDLAQQAGLVARMDDAAGLADPVAAFTAMVRELCRFWDTDPEVFRRLISLSAVDPEAQQVIAGREHWRYQQIGTFVQRLAHAGRLLAPFNVREAAAVIGTVTSFPACDEVATRLRTDLTELDEILLRLLTSVVRLD</sequence>
<dbReference type="Proteomes" id="UP000295578">
    <property type="component" value="Unassembled WGS sequence"/>
</dbReference>
<name>A0A4R5B2B6_9ACTN</name>
<evidence type="ECO:0000256" key="3">
    <source>
        <dbReference type="ARBA" id="ARBA00023163"/>
    </source>
</evidence>
<dbReference type="OrthoDB" id="3528955at2"/>
<proteinExistence type="predicted"/>
<evidence type="ECO:0000256" key="1">
    <source>
        <dbReference type="ARBA" id="ARBA00023015"/>
    </source>
</evidence>
<dbReference type="PANTHER" id="PTHR30055:SF151">
    <property type="entry name" value="TRANSCRIPTIONAL REGULATORY PROTEIN"/>
    <property type="match status" value="1"/>
</dbReference>
<gene>
    <name evidence="7" type="ORF">E1293_25925</name>
</gene>
<keyword evidence="8" id="KW-1185">Reference proteome</keyword>
<accession>A0A4R5B2B6</accession>
<feature type="domain" description="HTH tetR-type" evidence="6">
    <location>
        <begin position="69"/>
        <end position="129"/>
    </location>
</feature>
<dbReference type="SUPFAM" id="SSF46689">
    <property type="entry name" value="Homeodomain-like"/>
    <property type="match status" value="1"/>
</dbReference>
<dbReference type="PANTHER" id="PTHR30055">
    <property type="entry name" value="HTH-TYPE TRANSCRIPTIONAL REGULATOR RUTR"/>
    <property type="match status" value="1"/>
</dbReference>
<keyword evidence="2 4" id="KW-0238">DNA-binding</keyword>
<reference evidence="7 8" key="1">
    <citation type="submission" date="2019-03" db="EMBL/GenBank/DDBJ databases">
        <title>Draft genome sequences of novel Actinobacteria.</title>
        <authorList>
            <person name="Sahin N."/>
            <person name="Ay H."/>
            <person name="Saygin H."/>
        </authorList>
    </citation>
    <scope>NUCLEOTIDE SEQUENCE [LARGE SCALE GENOMIC DNA]</scope>
    <source>
        <strain evidence="7 8">DSM 45941</strain>
    </source>
</reference>
<evidence type="ECO:0000313" key="7">
    <source>
        <dbReference type="EMBL" id="TDD77694.1"/>
    </source>
</evidence>
<evidence type="ECO:0000256" key="5">
    <source>
        <dbReference type="SAM" id="MobiDB-lite"/>
    </source>
</evidence>
<dbReference type="InterPro" id="IPR001647">
    <property type="entry name" value="HTH_TetR"/>
</dbReference>
<dbReference type="InterPro" id="IPR050109">
    <property type="entry name" value="HTH-type_TetR-like_transc_reg"/>
</dbReference>
<feature type="DNA-binding region" description="H-T-H motif" evidence="4">
    <location>
        <begin position="92"/>
        <end position="111"/>
    </location>
</feature>
<dbReference type="Pfam" id="PF00440">
    <property type="entry name" value="TetR_N"/>
    <property type="match status" value="1"/>
</dbReference>
<comment type="caution">
    <text evidence="7">The sequence shown here is derived from an EMBL/GenBank/DDBJ whole genome shotgun (WGS) entry which is preliminary data.</text>
</comment>
<dbReference type="SUPFAM" id="SSF48498">
    <property type="entry name" value="Tetracyclin repressor-like, C-terminal domain"/>
    <property type="match status" value="1"/>
</dbReference>
<keyword evidence="1" id="KW-0805">Transcription regulation</keyword>
<dbReference type="InterPro" id="IPR036271">
    <property type="entry name" value="Tet_transcr_reg_TetR-rel_C_sf"/>
</dbReference>
<dbReference type="PROSITE" id="PS50977">
    <property type="entry name" value="HTH_TETR_2"/>
    <property type="match status" value="1"/>
</dbReference>
<evidence type="ECO:0000256" key="4">
    <source>
        <dbReference type="PROSITE-ProRule" id="PRU00335"/>
    </source>
</evidence>
<dbReference type="InterPro" id="IPR009057">
    <property type="entry name" value="Homeodomain-like_sf"/>
</dbReference>
<dbReference type="Gene3D" id="1.10.357.10">
    <property type="entry name" value="Tetracycline Repressor, domain 2"/>
    <property type="match status" value="1"/>
</dbReference>